<proteinExistence type="predicted"/>
<dbReference type="AlphaFoldDB" id="A0AAU7TR92"/>
<protein>
    <submittedName>
        <fullName evidence="1">Uncharacterized protein</fullName>
    </submittedName>
</protein>
<dbReference type="RefSeq" id="WP_350260756.1">
    <property type="nucleotide sequence ID" value="NZ_CP158292.1"/>
</dbReference>
<sequence>MPFKWKLVIGVAAFALGIYIPTQMLGFTIHNAFFAKQQLNCLEDTSLAAVKMVDDFEMAGREMKTNDVLAGLKTCVNNLDYNKGLMTSVREEIAREKSVHHP</sequence>
<accession>A0AAU7TR92</accession>
<name>A0AAU7TR92_9GAMM</name>
<reference evidence="1" key="1">
    <citation type="submission" date="2024-06" db="EMBL/GenBank/DDBJ databases">
        <title>Multiomics insights into the TNT degradation mechanism by Pantoea sp. BJ2 isolated from an ammunition destruction site.</title>
        <authorList>
            <person name="Luo J."/>
        </authorList>
    </citation>
    <scope>NUCLEOTIDE SEQUENCE</scope>
    <source>
        <strain evidence="1">BJ2</strain>
    </source>
</reference>
<gene>
    <name evidence="1" type="ORF">AAF463_11335</name>
</gene>
<dbReference type="EMBL" id="CP158292">
    <property type="protein sequence ID" value="XBV43216.1"/>
    <property type="molecule type" value="Genomic_DNA"/>
</dbReference>
<organism evidence="1">
    <name type="scientific">Pantoea sp. BJ2</name>
    <dbReference type="NCBI Taxonomy" id="3141322"/>
    <lineage>
        <taxon>Bacteria</taxon>
        <taxon>Pseudomonadati</taxon>
        <taxon>Pseudomonadota</taxon>
        <taxon>Gammaproteobacteria</taxon>
        <taxon>Enterobacterales</taxon>
        <taxon>Erwiniaceae</taxon>
        <taxon>Pantoea</taxon>
    </lineage>
</organism>
<evidence type="ECO:0000313" key="1">
    <source>
        <dbReference type="EMBL" id="XBV43216.1"/>
    </source>
</evidence>